<evidence type="ECO:0000313" key="3">
    <source>
        <dbReference type="Proteomes" id="UP000547458"/>
    </source>
</evidence>
<feature type="transmembrane region" description="Helical" evidence="1">
    <location>
        <begin position="72"/>
        <end position="90"/>
    </location>
</feature>
<evidence type="ECO:0000256" key="1">
    <source>
        <dbReference type="SAM" id="Phobius"/>
    </source>
</evidence>
<organism evidence="2 3">
    <name type="scientific">Arthrobacter pigmenti</name>
    <dbReference type="NCBI Taxonomy" id="271432"/>
    <lineage>
        <taxon>Bacteria</taxon>
        <taxon>Bacillati</taxon>
        <taxon>Actinomycetota</taxon>
        <taxon>Actinomycetes</taxon>
        <taxon>Micrococcales</taxon>
        <taxon>Micrococcaceae</taxon>
        <taxon>Arthrobacter</taxon>
    </lineage>
</organism>
<proteinExistence type="predicted"/>
<sequence length="213" mass="23295">MGNNDEAVVDPLNRWQMAAHYSAEVKDLGLGRALRNYYLILLPIGLAVLLPLGFGIGFLLSPGPVDRIHLQLGFFAAGLGLMIAAFVYRAKRINTAVVPYEPDVLALFENPQRKSLVSQVLGREPLVPGHLAVTRAGAVQLRKKSADQLVIVPYLIPLILSPQLITDSFWVWLIGAAGLSMIISALFQLRRFILAGRFLERTADGTAEVALEN</sequence>
<accession>A0A846RSJ2</accession>
<dbReference type="EMBL" id="JAATJL010000001">
    <property type="protein sequence ID" value="NJC24029.1"/>
    <property type="molecule type" value="Genomic_DNA"/>
</dbReference>
<reference evidence="2 3" key="1">
    <citation type="submission" date="2020-03" db="EMBL/GenBank/DDBJ databases">
        <title>Sequencing the genomes of 1000 actinobacteria strains.</title>
        <authorList>
            <person name="Klenk H.-P."/>
        </authorList>
    </citation>
    <scope>NUCLEOTIDE SEQUENCE [LARGE SCALE GENOMIC DNA]</scope>
    <source>
        <strain evidence="2 3">DSM 16403</strain>
    </source>
</reference>
<evidence type="ECO:0000313" key="2">
    <source>
        <dbReference type="EMBL" id="NJC24029.1"/>
    </source>
</evidence>
<dbReference type="Proteomes" id="UP000547458">
    <property type="component" value="Unassembled WGS sequence"/>
</dbReference>
<keyword evidence="1" id="KW-0472">Membrane</keyword>
<dbReference type="AlphaFoldDB" id="A0A846RSJ2"/>
<keyword evidence="3" id="KW-1185">Reference proteome</keyword>
<name>A0A846RSJ2_9MICC</name>
<keyword evidence="1" id="KW-0812">Transmembrane</keyword>
<gene>
    <name evidence="2" type="ORF">BJ994_003105</name>
</gene>
<comment type="caution">
    <text evidence="2">The sequence shown here is derived from an EMBL/GenBank/DDBJ whole genome shotgun (WGS) entry which is preliminary data.</text>
</comment>
<feature type="transmembrane region" description="Helical" evidence="1">
    <location>
        <begin position="169"/>
        <end position="189"/>
    </location>
</feature>
<protein>
    <submittedName>
        <fullName evidence="2">Uncharacterized protein</fullName>
    </submittedName>
</protein>
<dbReference type="RefSeq" id="WP_167995332.1">
    <property type="nucleotide sequence ID" value="NZ_JAATJL010000001.1"/>
</dbReference>
<keyword evidence="1" id="KW-1133">Transmembrane helix</keyword>
<feature type="transmembrane region" description="Helical" evidence="1">
    <location>
        <begin position="37"/>
        <end position="60"/>
    </location>
</feature>